<evidence type="ECO:0000313" key="3">
    <source>
        <dbReference type="EMBL" id="CCI40678.1"/>
    </source>
</evidence>
<organism evidence="3 4">
    <name type="scientific">Albugo candida</name>
    <dbReference type="NCBI Taxonomy" id="65357"/>
    <lineage>
        <taxon>Eukaryota</taxon>
        <taxon>Sar</taxon>
        <taxon>Stramenopiles</taxon>
        <taxon>Oomycota</taxon>
        <taxon>Peronosporomycetes</taxon>
        <taxon>Albuginales</taxon>
        <taxon>Albuginaceae</taxon>
        <taxon>Albugo</taxon>
    </lineage>
</organism>
<gene>
    <name evidence="3" type="ORF">BN9_014620</name>
</gene>
<proteinExistence type="predicted"/>
<dbReference type="Proteomes" id="UP000053237">
    <property type="component" value="Unassembled WGS sequence"/>
</dbReference>
<dbReference type="InterPro" id="IPR023780">
    <property type="entry name" value="Chromo_domain"/>
</dbReference>
<dbReference type="InterPro" id="IPR016197">
    <property type="entry name" value="Chromo-like_dom_sf"/>
</dbReference>
<evidence type="ECO:0000313" key="4">
    <source>
        <dbReference type="Proteomes" id="UP000053237"/>
    </source>
</evidence>
<sequence>MDSATNTDPISKTKVFSILSDGIDSALRTIVPKIIKTHHCAGFPLTLRTENEENKNWVETHYDVVKHYERRQKTISMKKKSTARGDHTENAHGKEAVEDWKNKEHSKEVVDDAEKLTVVSENAHGDGTSLIRPGSKRSERKRKNRIVYEESSSDEDSRATKQAKPFYTGEKIIDQHRTEAAVRNGAKTTKHNKSTMFDRLARVAGCEDVRQDTRKYELLKDWIERDQGTDLMLSNDVIIWMKSQMRNHAIQYKERSQDEKTGPSRKKRIRFKRQRESINSESMKGRTKKETEASACVDTKETCPDEAKHVQETTLRTTKRNKMIPVIKDEDEEVKANINPDLQEVSSVQNHDSDIPKEALNVLDIAELDSDNSEELNSNPVIEDITPVHNSDESVQETILAEAVTEQDVEEETEEADNSTVATPTKTTGETFSLDDPDVFVVESILQERTAQNKRNSKKGGLSTYLVKWEGYDEVTWEPEVNLPKWIIRSYRARQKLKTKCKHVFDSCGDRKVVENKTAHTSEVIYHVWWKNAKEPDWESKASLPALVVKALEKEWKAKRLSKKRSAKKSN</sequence>
<dbReference type="AlphaFoldDB" id="A0A024G2Y1"/>
<dbReference type="InterPro" id="IPR000953">
    <property type="entry name" value="Chromo/chromo_shadow_dom"/>
</dbReference>
<feature type="compositionally biased region" description="Basic and acidic residues" evidence="1">
    <location>
        <begin position="251"/>
        <end position="262"/>
    </location>
</feature>
<feature type="region of interest" description="Disordered" evidence="1">
    <location>
        <begin position="408"/>
        <end position="433"/>
    </location>
</feature>
<accession>A0A024G2Y1</accession>
<feature type="compositionally biased region" description="Basic and acidic residues" evidence="1">
    <location>
        <begin position="83"/>
        <end position="115"/>
    </location>
</feature>
<feature type="compositionally biased region" description="Acidic residues" evidence="1">
    <location>
        <begin position="408"/>
        <end position="417"/>
    </location>
</feature>
<reference evidence="3 4" key="1">
    <citation type="submission" date="2012-05" db="EMBL/GenBank/DDBJ databases">
        <title>Recombination and specialization in a pathogen metapopulation.</title>
        <authorList>
            <person name="Gardiner A."/>
            <person name="Kemen E."/>
            <person name="Schultz-Larsen T."/>
            <person name="MacLean D."/>
            <person name="Van Oosterhout C."/>
            <person name="Jones J.D.G."/>
        </authorList>
    </citation>
    <scope>NUCLEOTIDE SEQUENCE [LARGE SCALE GENOMIC DNA]</scope>
    <source>
        <strain evidence="3 4">Ac Nc2</strain>
    </source>
</reference>
<evidence type="ECO:0000259" key="2">
    <source>
        <dbReference type="PROSITE" id="PS50013"/>
    </source>
</evidence>
<feature type="compositionally biased region" description="Basic residues" evidence="1">
    <location>
        <begin position="134"/>
        <end position="145"/>
    </location>
</feature>
<dbReference type="EMBL" id="CAIX01000010">
    <property type="protein sequence ID" value="CCI40678.1"/>
    <property type="molecule type" value="Genomic_DNA"/>
</dbReference>
<dbReference type="Pfam" id="PF00385">
    <property type="entry name" value="Chromo"/>
    <property type="match status" value="1"/>
</dbReference>
<comment type="caution">
    <text evidence="3">The sequence shown here is derived from an EMBL/GenBank/DDBJ whole genome shotgun (WGS) entry which is preliminary data.</text>
</comment>
<dbReference type="InParanoid" id="A0A024G2Y1"/>
<feature type="domain" description="Chromo" evidence="2">
    <location>
        <begin position="440"/>
        <end position="483"/>
    </location>
</feature>
<name>A0A024G2Y1_9STRA</name>
<keyword evidence="4" id="KW-1185">Reference proteome</keyword>
<feature type="region of interest" description="Disordered" evidence="1">
    <location>
        <begin position="251"/>
        <end position="293"/>
    </location>
</feature>
<feature type="compositionally biased region" description="Polar residues" evidence="1">
    <location>
        <begin position="418"/>
        <end position="431"/>
    </location>
</feature>
<feature type="compositionally biased region" description="Basic residues" evidence="1">
    <location>
        <begin position="263"/>
        <end position="273"/>
    </location>
</feature>
<dbReference type="Gene3D" id="2.40.50.40">
    <property type="match status" value="1"/>
</dbReference>
<dbReference type="SUPFAM" id="SSF54160">
    <property type="entry name" value="Chromo domain-like"/>
    <property type="match status" value="1"/>
</dbReference>
<evidence type="ECO:0000256" key="1">
    <source>
        <dbReference type="SAM" id="MobiDB-lite"/>
    </source>
</evidence>
<dbReference type="SMART" id="SM00298">
    <property type="entry name" value="CHROMO"/>
    <property type="match status" value="1"/>
</dbReference>
<dbReference type="PROSITE" id="PS50013">
    <property type="entry name" value="CHROMO_2"/>
    <property type="match status" value="1"/>
</dbReference>
<feature type="region of interest" description="Disordered" evidence="1">
    <location>
        <begin position="74"/>
        <end position="163"/>
    </location>
</feature>
<dbReference type="OrthoDB" id="1918685at2759"/>
<protein>
    <recommendedName>
        <fullName evidence="2">Chromo domain-containing protein</fullName>
    </recommendedName>
</protein>